<dbReference type="Gene3D" id="3.40.960.10">
    <property type="entry name" value="VSR Endonuclease"/>
    <property type="match status" value="1"/>
</dbReference>
<reference evidence="2" key="1">
    <citation type="submission" date="2022-11" db="EMBL/GenBank/DDBJ databases">
        <title>WGS of Natronobacillus azotifigens 24KS-1, an anaerobic diazotrophic haloalkaliphile from soda-rich habitats.</title>
        <authorList>
            <person name="Sorokin D.Y."/>
            <person name="Merkel A.Y."/>
        </authorList>
    </citation>
    <scope>NUCLEOTIDE SEQUENCE</scope>
    <source>
        <strain evidence="2">24KS-1</strain>
    </source>
</reference>
<keyword evidence="3" id="KW-1185">Reference proteome</keyword>
<proteinExistence type="predicted"/>
<dbReference type="Proteomes" id="UP001084197">
    <property type="component" value="Unassembled WGS sequence"/>
</dbReference>
<accession>A0A9J6RA71</accession>
<dbReference type="Pfam" id="PF04480">
    <property type="entry name" value="DUF559"/>
    <property type="match status" value="1"/>
</dbReference>
<protein>
    <submittedName>
        <fullName evidence="2">DUF559 domain-containing protein</fullName>
    </submittedName>
</protein>
<sequence length="58" mass="6973">MLKSILDGVVDIDTQFKVEEYIVDFYVSEVGLVFEYDEKHHKKQIDADEERQKLLRRN</sequence>
<evidence type="ECO:0000313" key="3">
    <source>
        <dbReference type="Proteomes" id="UP001084197"/>
    </source>
</evidence>
<evidence type="ECO:0000313" key="2">
    <source>
        <dbReference type="EMBL" id="MCZ0702254.1"/>
    </source>
</evidence>
<comment type="caution">
    <text evidence="2">The sequence shown here is derived from an EMBL/GenBank/DDBJ whole genome shotgun (WGS) entry which is preliminary data.</text>
</comment>
<dbReference type="InterPro" id="IPR007569">
    <property type="entry name" value="DUF559"/>
</dbReference>
<dbReference type="EMBL" id="JAPRAT010000004">
    <property type="protein sequence ID" value="MCZ0702254.1"/>
    <property type="molecule type" value="Genomic_DNA"/>
</dbReference>
<dbReference type="AlphaFoldDB" id="A0A9J6RA71"/>
<organism evidence="2 3">
    <name type="scientific">Natronobacillus azotifigens</name>
    <dbReference type="NCBI Taxonomy" id="472978"/>
    <lineage>
        <taxon>Bacteria</taxon>
        <taxon>Bacillati</taxon>
        <taxon>Bacillota</taxon>
        <taxon>Bacilli</taxon>
        <taxon>Bacillales</taxon>
        <taxon>Bacillaceae</taxon>
        <taxon>Natronobacillus</taxon>
    </lineage>
</organism>
<evidence type="ECO:0000259" key="1">
    <source>
        <dbReference type="Pfam" id="PF04480"/>
    </source>
</evidence>
<gene>
    <name evidence="2" type="ORF">OWO01_03390</name>
</gene>
<feature type="domain" description="DUF559" evidence="1">
    <location>
        <begin position="13"/>
        <end position="56"/>
    </location>
</feature>
<name>A0A9J6RA71_9BACI</name>
<dbReference type="RefSeq" id="WP_268779021.1">
    <property type="nucleotide sequence ID" value="NZ_JAPRAT010000004.1"/>
</dbReference>